<accession>A0A5C6MAC7</accession>
<dbReference type="InterPro" id="IPR011990">
    <property type="entry name" value="TPR-like_helical_dom_sf"/>
</dbReference>
<keyword evidence="4" id="KW-1185">Reference proteome</keyword>
<dbReference type="AlphaFoldDB" id="A0A5C6MAC7"/>
<dbReference type="EMBL" id="SRHE01000153">
    <property type="protein sequence ID" value="TWW09891.1"/>
    <property type="molecule type" value="Genomic_DNA"/>
</dbReference>
<feature type="domain" description="Protein SirB1 N-terminal" evidence="2">
    <location>
        <begin position="52"/>
        <end position="199"/>
    </location>
</feature>
<comment type="caution">
    <text evidence="3">The sequence shown here is derived from an EMBL/GenBank/DDBJ whole genome shotgun (WGS) entry which is preliminary data.</text>
</comment>
<dbReference type="Pfam" id="PF13371">
    <property type="entry name" value="TPR_9"/>
    <property type="match status" value="1"/>
</dbReference>
<reference evidence="3 4" key="2">
    <citation type="submission" date="2019-08" db="EMBL/GenBank/DDBJ databases">
        <authorList>
            <person name="Henke P."/>
        </authorList>
    </citation>
    <scope>NUCLEOTIDE SEQUENCE [LARGE SCALE GENOMIC DNA]</scope>
    <source>
        <strain evidence="3">Phe10_nw2017</strain>
    </source>
</reference>
<protein>
    <recommendedName>
        <fullName evidence="2">Protein SirB1 N-terminal domain-containing protein</fullName>
    </recommendedName>
</protein>
<dbReference type="PANTHER" id="PTHR31350">
    <property type="entry name" value="SI:DKEY-261L7.2"/>
    <property type="match status" value="1"/>
</dbReference>
<organism evidence="3 4">
    <name type="scientific">Planctomyces bekefii</name>
    <dbReference type="NCBI Taxonomy" id="1653850"/>
    <lineage>
        <taxon>Bacteria</taxon>
        <taxon>Pseudomonadati</taxon>
        <taxon>Planctomycetota</taxon>
        <taxon>Planctomycetia</taxon>
        <taxon>Planctomycetales</taxon>
        <taxon>Planctomycetaceae</taxon>
        <taxon>Planctomyces</taxon>
    </lineage>
</organism>
<dbReference type="Pfam" id="PF13369">
    <property type="entry name" value="Transglut_core2"/>
    <property type="match status" value="1"/>
</dbReference>
<evidence type="ECO:0000256" key="1">
    <source>
        <dbReference type="ARBA" id="ARBA00007100"/>
    </source>
</evidence>
<evidence type="ECO:0000313" key="4">
    <source>
        <dbReference type="Proteomes" id="UP000321083"/>
    </source>
</evidence>
<sequence length="282" mass="31879">MSFSFSNSACSDDEQFMRLVRRETDVDLLTAALEISRDGQSDVNFPAARGILQRAVSRLTHPVTQAGSDLEELKLLSRYMTEELGLHGESEYLADPHSHYVNQVLATGRGIPISLSLIYLHVGNELGIPLEPISTPARFLIRLPTDQGHLYVDAFDRGRILDECECIDLIGDLASCSALEVRRHLRPVDERAVVIRMLQNLKALFGGREDWSSAWKVQTRLQLLLPGSWRERRDHAVLTMRAGHYGEAIDLLERSLAVCPAEDRLFLQNHLRQARRMLPECN</sequence>
<evidence type="ECO:0000313" key="3">
    <source>
        <dbReference type="EMBL" id="TWW09891.1"/>
    </source>
</evidence>
<evidence type="ECO:0000259" key="2">
    <source>
        <dbReference type="Pfam" id="PF13369"/>
    </source>
</evidence>
<dbReference type="Proteomes" id="UP000321083">
    <property type="component" value="Unassembled WGS sequence"/>
</dbReference>
<name>A0A5C6MAC7_9PLAN</name>
<dbReference type="PANTHER" id="PTHR31350:SF21">
    <property type="entry name" value="F-BOX ONLY PROTEIN 21"/>
    <property type="match status" value="1"/>
</dbReference>
<dbReference type="SUPFAM" id="SSF48452">
    <property type="entry name" value="TPR-like"/>
    <property type="match status" value="1"/>
</dbReference>
<reference evidence="3 4" key="1">
    <citation type="submission" date="2019-08" db="EMBL/GenBank/DDBJ databases">
        <title>100 year-old enigma solved: identification of Planctomyces bekefii, the type genus and species of the phylum Planctomycetes.</title>
        <authorList>
            <person name="Svetlana D.N."/>
            <person name="Overmann J."/>
        </authorList>
    </citation>
    <scope>NUCLEOTIDE SEQUENCE [LARGE SCALE GENOMIC DNA]</scope>
    <source>
        <strain evidence="3">Phe10_nw2017</strain>
    </source>
</reference>
<gene>
    <name evidence="3" type="ORF">E3A20_09780</name>
</gene>
<comment type="similarity">
    <text evidence="1">Belongs to the UPF0162 family.</text>
</comment>
<dbReference type="InterPro" id="IPR032698">
    <property type="entry name" value="SirB1_N"/>
</dbReference>
<proteinExistence type="inferred from homology"/>